<dbReference type="Proteomes" id="UP001153678">
    <property type="component" value="Unassembled WGS sequence"/>
</dbReference>
<evidence type="ECO:0000313" key="1">
    <source>
        <dbReference type="EMBL" id="CAI2173310.1"/>
    </source>
</evidence>
<comment type="caution">
    <text evidence="1">The sequence shown here is derived from an EMBL/GenBank/DDBJ whole genome shotgun (WGS) entry which is preliminary data.</text>
</comment>
<name>A0A9W4WUL6_9GLOM</name>
<organism evidence="1 2">
    <name type="scientific">Funneliformis geosporum</name>
    <dbReference type="NCBI Taxonomy" id="1117311"/>
    <lineage>
        <taxon>Eukaryota</taxon>
        <taxon>Fungi</taxon>
        <taxon>Fungi incertae sedis</taxon>
        <taxon>Mucoromycota</taxon>
        <taxon>Glomeromycotina</taxon>
        <taxon>Glomeromycetes</taxon>
        <taxon>Glomerales</taxon>
        <taxon>Glomeraceae</taxon>
        <taxon>Funneliformis</taxon>
    </lineage>
</organism>
<sequence length="47" mass="5768">EVERRRRAKFGPMIPQEEFEGPIKLRTMDYHGEIIVSSLIHQHRWHR</sequence>
<feature type="non-terminal residue" evidence="1">
    <location>
        <position position="1"/>
    </location>
</feature>
<accession>A0A9W4WUL6</accession>
<evidence type="ECO:0000313" key="2">
    <source>
        <dbReference type="Proteomes" id="UP001153678"/>
    </source>
</evidence>
<reference evidence="1" key="1">
    <citation type="submission" date="2022-08" db="EMBL/GenBank/DDBJ databases">
        <authorList>
            <person name="Kallberg Y."/>
            <person name="Tangrot J."/>
            <person name="Rosling A."/>
        </authorList>
    </citation>
    <scope>NUCLEOTIDE SEQUENCE</scope>
    <source>
        <strain evidence="1">Wild A</strain>
    </source>
</reference>
<protein>
    <submittedName>
        <fullName evidence="1">12671_t:CDS:1</fullName>
    </submittedName>
</protein>
<keyword evidence="2" id="KW-1185">Reference proteome</keyword>
<dbReference type="EMBL" id="CAMKVN010001047">
    <property type="protein sequence ID" value="CAI2173310.1"/>
    <property type="molecule type" value="Genomic_DNA"/>
</dbReference>
<dbReference type="AlphaFoldDB" id="A0A9W4WUL6"/>
<gene>
    <name evidence="1" type="ORF">FWILDA_LOCUS6021</name>
</gene>
<proteinExistence type="predicted"/>